<sequence>MLQEDLEGGPRRLLRHRRSFKLPTSERDDRGWTHLHIRSRKGDLKEVKRLLDDGVDVNIPAWGPKSQGETPLHLAAQGGHIKVMDLLLDRGADIDARTKGACGWTPLHSAAKARNKEAIRFLIENGAFLPSDMNDGRFNPPLHYCTGLEWAYEIKRTQADCSAGDTSCSSEN</sequence>
<dbReference type="PANTHER" id="PTHR24180:SF45">
    <property type="entry name" value="POLY [ADP-RIBOSE] POLYMERASE TANKYRASE"/>
    <property type="match status" value="1"/>
</dbReference>
<dbReference type="InterPro" id="IPR002110">
    <property type="entry name" value="Ankyrin_rpt"/>
</dbReference>
<evidence type="ECO:0000313" key="5">
    <source>
        <dbReference type="EMBL" id="KAG0493592.1"/>
    </source>
</evidence>
<evidence type="ECO:0000256" key="1">
    <source>
        <dbReference type="ARBA" id="ARBA00022737"/>
    </source>
</evidence>
<dbReference type="AlphaFoldDB" id="A0A835RSG1"/>
<dbReference type="SUPFAM" id="SSF48403">
    <property type="entry name" value="Ankyrin repeat"/>
    <property type="match status" value="1"/>
</dbReference>
<accession>A0A835RSG1</accession>
<dbReference type="Gene3D" id="1.25.40.20">
    <property type="entry name" value="Ankyrin repeat-containing domain"/>
    <property type="match status" value="1"/>
</dbReference>
<dbReference type="PROSITE" id="PS50088">
    <property type="entry name" value="ANK_REPEAT"/>
    <property type="match status" value="3"/>
</dbReference>
<dbReference type="PRINTS" id="PR01415">
    <property type="entry name" value="ANKYRIN"/>
</dbReference>
<keyword evidence="1" id="KW-0677">Repeat</keyword>
<dbReference type="InterPro" id="IPR051637">
    <property type="entry name" value="Ank_repeat_dom-contain_49"/>
</dbReference>
<reference evidence="4 6" key="1">
    <citation type="journal article" date="2020" name="Nat. Food">
        <title>A phased Vanilla planifolia genome enables genetic improvement of flavour and production.</title>
        <authorList>
            <person name="Hasing T."/>
            <person name="Tang H."/>
            <person name="Brym M."/>
            <person name="Khazi F."/>
            <person name="Huang T."/>
            <person name="Chambers A.H."/>
        </authorList>
    </citation>
    <scope>NUCLEOTIDE SEQUENCE [LARGE SCALE GENOMIC DNA]</scope>
    <source>
        <tissue evidence="4">Leaf</tissue>
    </source>
</reference>
<comment type="caution">
    <text evidence="4">The sequence shown here is derived from an EMBL/GenBank/DDBJ whole genome shotgun (WGS) entry which is preliminary data.</text>
</comment>
<dbReference type="Pfam" id="PF12796">
    <property type="entry name" value="Ank_2"/>
    <property type="match status" value="2"/>
</dbReference>
<name>A0A835RSG1_VANPL</name>
<feature type="repeat" description="ANK" evidence="3">
    <location>
        <begin position="102"/>
        <end position="127"/>
    </location>
</feature>
<dbReference type="EMBL" id="JADCNM010000002">
    <property type="protein sequence ID" value="KAG0493575.1"/>
    <property type="molecule type" value="Genomic_DNA"/>
</dbReference>
<evidence type="ECO:0000256" key="2">
    <source>
        <dbReference type="ARBA" id="ARBA00023043"/>
    </source>
</evidence>
<dbReference type="PROSITE" id="PS50297">
    <property type="entry name" value="ANK_REP_REGION"/>
    <property type="match status" value="3"/>
</dbReference>
<feature type="repeat" description="ANK" evidence="3">
    <location>
        <begin position="67"/>
        <end position="99"/>
    </location>
</feature>
<dbReference type="EMBL" id="JADCNM010000002">
    <property type="protein sequence ID" value="KAG0493592.1"/>
    <property type="molecule type" value="Genomic_DNA"/>
</dbReference>
<dbReference type="InterPro" id="IPR036770">
    <property type="entry name" value="Ankyrin_rpt-contain_sf"/>
</dbReference>
<feature type="repeat" description="ANK" evidence="3">
    <location>
        <begin position="30"/>
        <end position="62"/>
    </location>
</feature>
<dbReference type="SMART" id="SM00248">
    <property type="entry name" value="ANK"/>
    <property type="match status" value="3"/>
</dbReference>
<organism evidence="4 6">
    <name type="scientific">Vanilla planifolia</name>
    <name type="common">Vanilla</name>
    <dbReference type="NCBI Taxonomy" id="51239"/>
    <lineage>
        <taxon>Eukaryota</taxon>
        <taxon>Viridiplantae</taxon>
        <taxon>Streptophyta</taxon>
        <taxon>Embryophyta</taxon>
        <taxon>Tracheophyta</taxon>
        <taxon>Spermatophyta</taxon>
        <taxon>Magnoliopsida</taxon>
        <taxon>Liliopsida</taxon>
        <taxon>Asparagales</taxon>
        <taxon>Orchidaceae</taxon>
        <taxon>Vanilloideae</taxon>
        <taxon>Vanilleae</taxon>
        <taxon>Vanilla</taxon>
    </lineage>
</organism>
<proteinExistence type="predicted"/>
<evidence type="ECO:0000313" key="4">
    <source>
        <dbReference type="EMBL" id="KAG0493575.1"/>
    </source>
</evidence>
<evidence type="ECO:0000313" key="6">
    <source>
        <dbReference type="Proteomes" id="UP000639772"/>
    </source>
</evidence>
<gene>
    <name evidence="4" type="ORF">HPP92_004569</name>
    <name evidence="5" type="ORF">HPP92_004586</name>
</gene>
<protein>
    <submittedName>
        <fullName evidence="4">Uncharacterized protein</fullName>
    </submittedName>
</protein>
<dbReference type="Proteomes" id="UP000639772">
    <property type="component" value="Unassembled WGS sequence"/>
</dbReference>
<keyword evidence="2 3" id="KW-0040">ANK repeat</keyword>
<evidence type="ECO:0000256" key="3">
    <source>
        <dbReference type="PROSITE-ProRule" id="PRU00023"/>
    </source>
</evidence>
<dbReference type="OrthoDB" id="194358at2759"/>
<dbReference type="PANTHER" id="PTHR24180">
    <property type="entry name" value="CYCLIN-DEPENDENT KINASE INHIBITOR 2C-RELATED"/>
    <property type="match status" value="1"/>
</dbReference>